<accession>A0A2S5GPR3</accession>
<sequence>MPPSPLGVAVDTHAHVFRQGLALADARRHTPDYDATLEQYLALLDADGLSHGVLVQPSFLGTDNSHLVHALRAAPQRLRGVAVVSPEVTDAQLQALADAGVVGMRLNLIGLPSPDLQAADWQTLLARVNALAWHVEVHMQAGRLREVLPALLAAGCRVVVDHFGRPDPALGVSDPGFAYLLQQAESGQVWVKLSAPYRNWRVADSTDRSDATAPTAPTFRPGIPDYGVAGRQAAQLLLRAYTAKRLMWGSDWPHTEHRHLASYAAATQWLDGWIDDPAQRRIVLADTPMQLFKIQSQSQG</sequence>
<dbReference type="InterPro" id="IPR052358">
    <property type="entry name" value="Aro_Compnd_Degr_Hydrolases"/>
</dbReference>
<dbReference type="PANTHER" id="PTHR35563">
    <property type="entry name" value="BARREL METAL-DEPENDENT HYDROLASE, PUTATIVE (AFU_ORTHOLOGUE AFUA_1G16240)-RELATED"/>
    <property type="match status" value="1"/>
</dbReference>
<dbReference type="RefSeq" id="WP_104144349.1">
    <property type="nucleotide sequence ID" value="NZ_PREU01000007.1"/>
</dbReference>
<gene>
    <name evidence="2" type="ORF">C4E15_17185</name>
</gene>
<dbReference type="EMBL" id="PREU01000007">
    <property type="protein sequence ID" value="PPA75077.1"/>
    <property type="molecule type" value="Genomic_DNA"/>
</dbReference>
<dbReference type="Pfam" id="PF04909">
    <property type="entry name" value="Amidohydro_2"/>
    <property type="match status" value="1"/>
</dbReference>
<dbReference type="GO" id="GO:0016787">
    <property type="term" value="F:hydrolase activity"/>
    <property type="evidence" value="ECO:0007669"/>
    <property type="project" value="InterPro"/>
</dbReference>
<organism evidence="2 3">
    <name type="scientific">Achromobacter spanius</name>
    <dbReference type="NCBI Taxonomy" id="217203"/>
    <lineage>
        <taxon>Bacteria</taxon>
        <taxon>Pseudomonadati</taxon>
        <taxon>Pseudomonadota</taxon>
        <taxon>Betaproteobacteria</taxon>
        <taxon>Burkholderiales</taxon>
        <taxon>Alcaligenaceae</taxon>
        <taxon>Achromobacter</taxon>
    </lineage>
</organism>
<feature type="domain" description="Amidohydrolase-related" evidence="1">
    <location>
        <begin position="10"/>
        <end position="293"/>
    </location>
</feature>
<evidence type="ECO:0000313" key="2">
    <source>
        <dbReference type="EMBL" id="PPA75077.1"/>
    </source>
</evidence>
<dbReference type="OrthoDB" id="9787654at2"/>
<dbReference type="InterPro" id="IPR032466">
    <property type="entry name" value="Metal_Hydrolase"/>
</dbReference>
<dbReference type="PANTHER" id="PTHR35563:SF2">
    <property type="entry name" value="BARREL METAL-DEPENDENT HYDROLASE, PUTATIVE (AFU_ORTHOLOGUE AFUA_1G16240)-RELATED"/>
    <property type="match status" value="1"/>
</dbReference>
<dbReference type="Gene3D" id="3.20.20.140">
    <property type="entry name" value="Metal-dependent hydrolases"/>
    <property type="match status" value="1"/>
</dbReference>
<dbReference type="AlphaFoldDB" id="A0A2S5GPR3"/>
<comment type="caution">
    <text evidence="2">The sequence shown here is derived from an EMBL/GenBank/DDBJ whole genome shotgun (WGS) entry which is preliminary data.</text>
</comment>
<evidence type="ECO:0000313" key="3">
    <source>
        <dbReference type="Proteomes" id="UP000239990"/>
    </source>
</evidence>
<proteinExistence type="predicted"/>
<evidence type="ECO:0000259" key="1">
    <source>
        <dbReference type="Pfam" id="PF04909"/>
    </source>
</evidence>
<dbReference type="SUPFAM" id="SSF51556">
    <property type="entry name" value="Metallo-dependent hydrolases"/>
    <property type="match status" value="1"/>
</dbReference>
<reference evidence="2 3" key="1">
    <citation type="submission" date="2018-02" db="EMBL/GenBank/DDBJ databases">
        <title>Draft Genome of Achromobacter spanius stain 6.</title>
        <authorList>
            <person name="Gunasekera T.S."/>
            <person name="Radwan O."/>
            <person name="Ruiz O.N."/>
        </authorList>
    </citation>
    <scope>NUCLEOTIDE SEQUENCE [LARGE SCALE GENOMIC DNA]</scope>
    <source>
        <strain evidence="2 3">6</strain>
    </source>
</reference>
<protein>
    <recommendedName>
        <fullName evidence="1">Amidohydrolase-related domain-containing protein</fullName>
    </recommendedName>
</protein>
<name>A0A2S5GPR3_9BURK</name>
<dbReference type="Proteomes" id="UP000239990">
    <property type="component" value="Unassembled WGS sequence"/>
</dbReference>
<dbReference type="InterPro" id="IPR006680">
    <property type="entry name" value="Amidohydro-rel"/>
</dbReference>